<reference evidence="4" key="1">
    <citation type="submission" date="2011-05" db="EMBL/GenBank/DDBJ databases">
        <title>Complete sequence of Desulfotomaculum ruminis DSM 2154.</title>
        <authorList>
            <person name="Lucas S."/>
            <person name="Copeland A."/>
            <person name="Lapidus A."/>
            <person name="Cheng J.-F."/>
            <person name="Goodwin L."/>
            <person name="Pitluck S."/>
            <person name="Lu M."/>
            <person name="Detter J.C."/>
            <person name="Han C."/>
            <person name="Tapia R."/>
            <person name="Land M."/>
            <person name="Hauser L."/>
            <person name="Kyrpides N."/>
            <person name="Ivanova N."/>
            <person name="Mikhailova N."/>
            <person name="Pagani I."/>
            <person name="Stams A.J.M."/>
            <person name="Plugge C.M."/>
            <person name="Muyzer G."/>
            <person name="Kuever J."/>
            <person name="Parshina S.N."/>
            <person name="Ivanova A.E."/>
            <person name="Nazina T.N."/>
            <person name="Brambilla E."/>
            <person name="Spring S."/>
            <person name="Klenk H.-P."/>
            <person name="Woyke T."/>
        </authorList>
    </citation>
    <scope>NUCLEOTIDE SEQUENCE [LARGE SCALE GENOMIC DNA]</scope>
    <source>
        <strain evidence="4">ATCC 23193 / DSM 2154 / NCIB 8452 / DL</strain>
    </source>
</reference>
<evidence type="ECO:0000259" key="2">
    <source>
        <dbReference type="Pfam" id="PF07833"/>
    </source>
</evidence>
<dbReference type="InterPro" id="IPR036582">
    <property type="entry name" value="Mao_N_sf"/>
</dbReference>
<dbReference type="KEGG" id="dru:Desru_2673"/>
<dbReference type="STRING" id="696281.Desru_2673"/>
<accession>F6DQK5</accession>
<keyword evidence="1" id="KW-0732">Signal</keyword>
<gene>
    <name evidence="3" type="ordered locus">Desru_2673</name>
</gene>
<dbReference type="OrthoDB" id="1786361at2"/>
<reference evidence="3 4" key="2">
    <citation type="journal article" date="2012" name="Stand. Genomic Sci.">
        <title>Complete genome sequence of the sulfate-reducing firmicute Desulfotomaculum ruminis type strain (DL(T)).</title>
        <authorList>
            <person name="Spring S."/>
            <person name="Visser M."/>
            <person name="Lu M."/>
            <person name="Copeland A."/>
            <person name="Lapidus A."/>
            <person name="Lucas S."/>
            <person name="Cheng J.F."/>
            <person name="Han C."/>
            <person name="Tapia R."/>
            <person name="Goodwin L.A."/>
            <person name="Pitluck S."/>
            <person name="Ivanova N."/>
            <person name="Land M."/>
            <person name="Hauser L."/>
            <person name="Larimer F."/>
            <person name="Rohde M."/>
            <person name="Goker M."/>
            <person name="Detter J.C."/>
            <person name="Kyrpides N.C."/>
            <person name="Woyke T."/>
            <person name="Schaap P.J."/>
            <person name="Plugge C.M."/>
            <person name="Muyzer G."/>
            <person name="Kuever J."/>
            <person name="Pereira I.A."/>
            <person name="Parshina S.N."/>
            <person name="Bernier-Latmani R."/>
            <person name="Stams A.J."/>
            <person name="Klenk H.P."/>
        </authorList>
    </citation>
    <scope>NUCLEOTIDE SEQUENCE [LARGE SCALE GENOMIC DNA]</scope>
    <source>
        <strain evidence="4">ATCC 23193 / DSM 2154 / NCIB 8452 / DL</strain>
    </source>
</reference>
<dbReference type="eggNOG" id="COG3292">
    <property type="taxonomic scope" value="Bacteria"/>
</dbReference>
<dbReference type="Proteomes" id="UP000009234">
    <property type="component" value="Chromosome"/>
</dbReference>
<dbReference type="HOGENOM" id="CLU_1048602_0_0_9"/>
<dbReference type="RefSeq" id="WP_013842655.1">
    <property type="nucleotide sequence ID" value="NC_015589.1"/>
</dbReference>
<sequence>MLSAFRLCTFLAVLVLGMGICSFPALASDEVVFPIGQKVYYADGQAKIMDTPGFVKDGLIYLPTASLGEALGAEVKWSDQLEYQSIALTKGKDTVVYLLNHENFLVQHRDYYSDLARMEAVPVLINGQSYLPLRYTAENLGYEVSFDEANGAVRLTARDFFTREGYTIPLAASITAIRFYPADIEMELLVDLQKPAPAQPLEEARNILASKFGETAAEEVIQYLKANLSHGDSIPMKGFMRGKISAGSFQGDSLAVIRVWRNSGS</sequence>
<keyword evidence="4" id="KW-1185">Reference proteome</keyword>
<dbReference type="EMBL" id="CP002780">
    <property type="protein sequence ID" value="AEG60899.1"/>
    <property type="molecule type" value="Genomic_DNA"/>
</dbReference>
<dbReference type="Gene3D" id="3.30.457.10">
    <property type="entry name" value="Copper amine oxidase-like, N-terminal domain"/>
    <property type="match status" value="1"/>
</dbReference>
<evidence type="ECO:0000313" key="3">
    <source>
        <dbReference type="EMBL" id="AEG60899.1"/>
    </source>
</evidence>
<proteinExistence type="predicted"/>
<dbReference type="AlphaFoldDB" id="F6DQK5"/>
<feature type="signal peptide" evidence="1">
    <location>
        <begin position="1"/>
        <end position="27"/>
    </location>
</feature>
<organism evidence="3 4">
    <name type="scientific">Desulforamulus ruminis (strain ATCC 23193 / DSM 2154 / NCIMB 8452 / DL)</name>
    <name type="common">Desulfotomaculum ruminis</name>
    <dbReference type="NCBI Taxonomy" id="696281"/>
    <lineage>
        <taxon>Bacteria</taxon>
        <taxon>Bacillati</taxon>
        <taxon>Bacillota</taxon>
        <taxon>Clostridia</taxon>
        <taxon>Eubacteriales</taxon>
        <taxon>Peptococcaceae</taxon>
        <taxon>Desulforamulus</taxon>
    </lineage>
</organism>
<evidence type="ECO:0000256" key="1">
    <source>
        <dbReference type="SAM" id="SignalP"/>
    </source>
</evidence>
<feature type="chain" id="PRO_5003339045" evidence="1">
    <location>
        <begin position="28"/>
        <end position="265"/>
    </location>
</feature>
<dbReference type="Pfam" id="PF07833">
    <property type="entry name" value="Cu_amine_oxidN1"/>
    <property type="match status" value="1"/>
</dbReference>
<evidence type="ECO:0000313" key="4">
    <source>
        <dbReference type="Proteomes" id="UP000009234"/>
    </source>
</evidence>
<protein>
    <submittedName>
        <fullName evidence="3">Copper amine oxidase-like domain-containing protein</fullName>
    </submittedName>
</protein>
<dbReference type="InterPro" id="IPR012854">
    <property type="entry name" value="Cu_amine_oxidase-like_N"/>
</dbReference>
<name>F6DQK5_DESRL</name>
<dbReference type="SUPFAM" id="SSF55383">
    <property type="entry name" value="Copper amine oxidase, domain N"/>
    <property type="match status" value="2"/>
</dbReference>
<feature type="domain" description="Copper amine oxidase-like N-terminal" evidence="2">
    <location>
        <begin position="44"/>
        <end position="154"/>
    </location>
</feature>